<dbReference type="SUPFAM" id="SSF46955">
    <property type="entry name" value="Putative DNA-binding domain"/>
    <property type="match status" value="1"/>
</dbReference>
<keyword evidence="2" id="KW-0175">Coiled coil</keyword>
<dbReference type="SMART" id="SM00422">
    <property type="entry name" value="HTH_MERR"/>
    <property type="match status" value="1"/>
</dbReference>
<feature type="domain" description="HTH merR-type" evidence="3">
    <location>
        <begin position="15"/>
        <end position="82"/>
    </location>
</feature>
<accession>A0ABV4AIM6</accession>
<sequence>MSTSLQSDKRTAGKTYSIGELARELDVTTRTIRFYEDMGLLMPQRRGQTRIYSPADRVKLKLILRGKRLGFSLNESRELIELYNPSTDNNVKQLQALLDKIDEKRAQLRQQLHDIEVMQLELDEAERRCKASMKDIRAAE</sequence>
<dbReference type="GO" id="GO:0003677">
    <property type="term" value="F:DNA binding"/>
    <property type="evidence" value="ECO:0007669"/>
    <property type="project" value="UniProtKB-KW"/>
</dbReference>
<proteinExistence type="predicted"/>
<organism evidence="4 5">
    <name type="scientific">Isoalcanivorax beigongshangi</name>
    <dbReference type="NCBI Taxonomy" id="3238810"/>
    <lineage>
        <taxon>Bacteria</taxon>
        <taxon>Pseudomonadati</taxon>
        <taxon>Pseudomonadota</taxon>
        <taxon>Gammaproteobacteria</taxon>
        <taxon>Oceanospirillales</taxon>
        <taxon>Alcanivoracaceae</taxon>
        <taxon>Isoalcanivorax</taxon>
    </lineage>
</organism>
<dbReference type="InterPro" id="IPR000551">
    <property type="entry name" value="MerR-type_HTH_dom"/>
</dbReference>
<dbReference type="PANTHER" id="PTHR30204:SF58">
    <property type="entry name" value="HTH-TYPE TRANSCRIPTIONAL REGULATOR YFMP"/>
    <property type="match status" value="1"/>
</dbReference>
<dbReference type="Proteomes" id="UP001562065">
    <property type="component" value="Unassembled WGS sequence"/>
</dbReference>
<keyword evidence="1 4" id="KW-0238">DNA-binding</keyword>
<evidence type="ECO:0000313" key="4">
    <source>
        <dbReference type="EMBL" id="MEY1661886.1"/>
    </source>
</evidence>
<dbReference type="InterPro" id="IPR047057">
    <property type="entry name" value="MerR_fam"/>
</dbReference>
<dbReference type="CDD" id="cd04776">
    <property type="entry name" value="HTH_GnyR"/>
    <property type="match status" value="1"/>
</dbReference>
<evidence type="ECO:0000259" key="3">
    <source>
        <dbReference type="PROSITE" id="PS50937"/>
    </source>
</evidence>
<dbReference type="RefSeq" id="WP_369455135.1">
    <property type="nucleotide sequence ID" value="NZ_JBGCUO010000001.1"/>
</dbReference>
<feature type="coiled-coil region" evidence="2">
    <location>
        <begin position="91"/>
        <end position="135"/>
    </location>
</feature>
<protein>
    <submittedName>
        <fullName evidence="4">MerR family DNA-binding transcriptional regulator</fullName>
    </submittedName>
</protein>
<evidence type="ECO:0000313" key="5">
    <source>
        <dbReference type="Proteomes" id="UP001562065"/>
    </source>
</evidence>
<evidence type="ECO:0000256" key="1">
    <source>
        <dbReference type="ARBA" id="ARBA00023125"/>
    </source>
</evidence>
<gene>
    <name evidence="4" type="ORF">AB5I84_06950</name>
</gene>
<dbReference type="EMBL" id="JBGCUO010000001">
    <property type="protein sequence ID" value="MEY1661886.1"/>
    <property type="molecule type" value="Genomic_DNA"/>
</dbReference>
<dbReference type="Gene3D" id="1.10.1660.10">
    <property type="match status" value="1"/>
</dbReference>
<dbReference type="PROSITE" id="PS00552">
    <property type="entry name" value="HTH_MERR_1"/>
    <property type="match status" value="1"/>
</dbReference>
<dbReference type="Pfam" id="PF13411">
    <property type="entry name" value="MerR_1"/>
    <property type="match status" value="1"/>
</dbReference>
<keyword evidence="5" id="KW-1185">Reference proteome</keyword>
<comment type="caution">
    <text evidence="4">The sequence shown here is derived from an EMBL/GenBank/DDBJ whole genome shotgun (WGS) entry which is preliminary data.</text>
</comment>
<evidence type="ECO:0000256" key="2">
    <source>
        <dbReference type="SAM" id="Coils"/>
    </source>
</evidence>
<reference evidence="4 5" key="1">
    <citation type="submission" date="2024-07" db="EMBL/GenBank/DDBJ databases">
        <authorList>
            <person name="Ren Q."/>
        </authorList>
    </citation>
    <scope>NUCLEOTIDE SEQUENCE [LARGE SCALE GENOMIC DNA]</scope>
    <source>
        <strain evidence="4 5">REN37</strain>
    </source>
</reference>
<name>A0ABV4AIM6_9GAMM</name>
<dbReference type="PANTHER" id="PTHR30204">
    <property type="entry name" value="REDOX-CYCLING DRUG-SENSING TRANSCRIPTIONAL ACTIVATOR SOXR"/>
    <property type="match status" value="1"/>
</dbReference>
<dbReference type="InterPro" id="IPR009061">
    <property type="entry name" value="DNA-bd_dom_put_sf"/>
</dbReference>
<dbReference type="PROSITE" id="PS50937">
    <property type="entry name" value="HTH_MERR_2"/>
    <property type="match status" value="1"/>
</dbReference>